<dbReference type="GO" id="GO:1904862">
    <property type="term" value="P:inhibitory synapse assembly"/>
    <property type="evidence" value="ECO:0007669"/>
    <property type="project" value="TreeGrafter"/>
</dbReference>
<dbReference type="FunFam" id="3.80.10.10:FF:000017">
    <property type="entry name" value="leucine-rich repeat LGI family member 3"/>
    <property type="match status" value="1"/>
</dbReference>
<evidence type="ECO:0000256" key="5">
    <source>
        <dbReference type="ARBA" id="ARBA00022737"/>
    </source>
</evidence>
<dbReference type="InterPro" id="IPR001611">
    <property type="entry name" value="Leu-rich_rpt"/>
</dbReference>
<evidence type="ECO:0000256" key="2">
    <source>
        <dbReference type="ARBA" id="ARBA00022525"/>
    </source>
</evidence>
<keyword evidence="5" id="KW-0677">Repeat</keyword>
<evidence type="ECO:0000256" key="3">
    <source>
        <dbReference type="ARBA" id="ARBA00022614"/>
    </source>
</evidence>
<dbReference type="PANTHER" id="PTHR24367:SF21">
    <property type="entry name" value="LEUCINE-RICH REPEAT LGI FAMILY MEMBER 2"/>
    <property type="match status" value="1"/>
</dbReference>
<proteinExistence type="predicted"/>
<dbReference type="Pfam" id="PF03736">
    <property type="entry name" value="EPTP"/>
    <property type="match status" value="7"/>
</dbReference>
<evidence type="ECO:0000256" key="4">
    <source>
        <dbReference type="ARBA" id="ARBA00022729"/>
    </source>
</evidence>
<dbReference type="InterPro" id="IPR003591">
    <property type="entry name" value="Leu-rich_rpt_typical-subtyp"/>
</dbReference>
<evidence type="ECO:0000256" key="1">
    <source>
        <dbReference type="ARBA" id="ARBA00004613"/>
    </source>
</evidence>
<dbReference type="Ensembl" id="ENSDCDT00010008965.1">
    <property type="protein sequence ID" value="ENSDCDP00010008532.1"/>
    <property type="gene ID" value="ENSDCDG00010003743.1"/>
</dbReference>
<evidence type="ECO:0000256" key="6">
    <source>
        <dbReference type="ARBA" id="ARBA00023180"/>
    </source>
</evidence>
<dbReference type="SMART" id="SM00369">
    <property type="entry name" value="LRR_TYP"/>
    <property type="match status" value="3"/>
</dbReference>
<feature type="domain" description="LRRCT" evidence="7">
    <location>
        <begin position="194"/>
        <end position="243"/>
    </location>
</feature>
<dbReference type="SUPFAM" id="SSF52058">
    <property type="entry name" value="L domain-like"/>
    <property type="match status" value="1"/>
</dbReference>
<dbReference type="Proteomes" id="UP000694580">
    <property type="component" value="Chromosome 4"/>
</dbReference>
<dbReference type="InterPro" id="IPR005492">
    <property type="entry name" value="EPTP"/>
</dbReference>
<keyword evidence="6" id="KW-0325">Glycoprotein</keyword>
<dbReference type="PANTHER" id="PTHR24367">
    <property type="entry name" value="LEUCINE-RICH REPEAT-CONTAINING PROTEIN"/>
    <property type="match status" value="1"/>
</dbReference>
<evidence type="ECO:0000313" key="9">
    <source>
        <dbReference type="Proteomes" id="UP000694580"/>
    </source>
</evidence>
<reference evidence="8" key="3">
    <citation type="submission" date="2025-09" db="UniProtKB">
        <authorList>
            <consortium name="Ensembl"/>
        </authorList>
    </citation>
    <scope>IDENTIFICATION</scope>
</reference>
<sequence length="572" mass="65609">MKSLNHSLKQNRNNRYVFFFRCGPLPNHQGSAAIMIYVDNWRWVTLFLLCLARSAPAKRIFRCPAECTCSKDSVICVGSSFIPRTVSNDINSLSIVNGTFPEIKEATFSLMPSLQLLLLNSNSLSVIKDDAFSGLPHLEYLFIEGNKIGTMNKSVFRGLRDLTHLSLANNNIKLLPKDLFSGLDSLIELDLRGNMFECDCQTKWLIDWLKRSNATVSDVYCNGPGEKKGLRLKDVPDQHAECITTDFVLHQTLSTQSMSAELFFYKEDIYMALAVPNSENCLVMEWDHIEINFRPLDTITGRSVVGCRAAVIHGQAYVIVTQLFDGSHVYRYDPKQNKYVKFQAVEASNISKPNDIEVFPIGDEWFFLVVDSSKAGLSTLYKWNETGFYPYQYLHEWFRDTDAEFVTMEGKPHLILASRSQVPVIYQWNKHSQKFVLHSEIPNYDDIVTVKTFQINGALHLAMACYIGDSKVVRWTGKQFEEVQAFPSRGAMVLQPFVFKEHQYLVLGSDYSFSQVYRYDEKKQEFSKFREVYVQWPRSFTALSTDRRDFLIATSFKGKTKVFEHIPVDSSL</sequence>
<dbReference type="SUPFAM" id="SSF50978">
    <property type="entry name" value="WD40 repeat-like"/>
    <property type="match status" value="1"/>
</dbReference>
<dbReference type="InterPro" id="IPR032675">
    <property type="entry name" value="LRR_dom_sf"/>
</dbReference>
<keyword evidence="2" id="KW-0964">Secreted</keyword>
<organism evidence="8 9">
    <name type="scientific">Denticeps clupeoides</name>
    <name type="common">denticle herring</name>
    <dbReference type="NCBI Taxonomy" id="299321"/>
    <lineage>
        <taxon>Eukaryota</taxon>
        <taxon>Metazoa</taxon>
        <taxon>Chordata</taxon>
        <taxon>Craniata</taxon>
        <taxon>Vertebrata</taxon>
        <taxon>Euteleostomi</taxon>
        <taxon>Actinopterygii</taxon>
        <taxon>Neopterygii</taxon>
        <taxon>Teleostei</taxon>
        <taxon>Clupei</taxon>
        <taxon>Clupeiformes</taxon>
        <taxon>Denticipitoidei</taxon>
        <taxon>Denticipitidae</taxon>
        <taxon>Denticeps</taxon>
    </lineage>
</organism>
<dbReference type="InterPro" id="IPR051295">
    <property type="entry name" value="LGI_related"/>
</dbReference>
<name>A0AAY4AI13_9TELE</name>
<dbReference type="InterPro" id="IPR009039">
    <property type="entry name" value="EAR"/>
</dbReference>
<dbReference type="InterPro" id="IPR036322">
    <property type="entry name" value="WD40_repeat_dom_sf"/>
</dbReference>
<comment type="subcellular location">
    <subcellularLocation>
        <location evidence="1">Secreted</location>
    </subcellularLocation>
</comment>
<protein>
    <recommendedName>
        <fullName evidence="7">LRRCT domain-containing protein</fullName>
    </recommendedName>
</protein>
<reference evidence="8 9" key="1">
    <citation type="submission" date="2020-06" db="EMBL/GenBank/DDBJ databases">
        <authorList>
            <consortium name="Wellcome Sanger Institute Data Sharing"/>
        </authorList>
    </citation>
    <scope>NUCLEOTIDE SEQUENCE [LARGE SCALE GENOMIC DNA]</scope>
</reference>
<dbReference type="GO" id="GO:0005615">
    <property type="term" value="C:extracellular space"/>
    <property type="evidence" value="ECO:0007669"/>
    <property type="project" value="TreeGrafter"/>
</dbReference>
<evidence type="ECO:0000313" key="8">
    <source>
        <dbReference type="Ensembl" id="ENSDCDP00010008532.1"/>
    </source>
</evidence>
<reference evidence="8" key="2">
    <citation type="submission" date="2025-08" db="UniProtKB">
        <authorList>
            <consortium name="Ensembl"/>
        </authorList>
    </citation>
    <scope>IDENTIFICATION</scope>
</reference>
<dbReference type="Pfam" id="PF13855">
    <property type="entry name" value="LRR_8"/>
    <property type="match status" value="1"/>
</dbReference>
<keyword evidence="3" id="KW-0433">Leucine-rich repeat</keyword>
<dbReference type="PROSITE" id="PS50912">
    <property type="entry name" value="EAR"/>
    <property type="match status" value="7"/>
</dbReference>
<dbReference type="GeneTree" id="ENSGT00940000157294"/>
<keyword evidence="9" id="KW-1185">Reference proteome</keyword>
<dbReference type="SMART" id="SM00082">
    <property type="entry name" value="LRRCT"/>
    <property type="match status" value="1"/>
</dbReference>
<evidence type="ECO:0000259" key="7">
    <source>
        <dbReference type="SMART" id="SM00082"/>
    </source>
</evidence>
<dbReference type="AlphaFoldDB" id="A0AAY4AI13"/>
<gene>
    <name evidence="8" type="primary">LOC114788629</name>
</gene>
<dbReference type="Gene3D" id="3.80.10.10">
    <property type="entry name" value="Ribonuclease Inhibitor"/>
    <property type="match status" value="1"/>
</dbReference>
<keyword evidence="4" id="KW-0732">Signal</keyword>
<dbReference type="InterPro" id="IPR000483">
    <property type="entry name" value="Cys-rich_flank_reg_C"/>
</dbReference>
<accession>A0AAY4AI13</accession>